<dbReference type="InterPro" id="IPR039797">
    <property type="entry name" value="Pecanex"/>
</dbReference>
<name>A0A067BJ88_SAPPC</name>
<protein>
    <submittedName>
        <fullName evidence="2">Uncharacterized protein</fullName>
    </submittedName>
</protein>
<accession>A0A067BJ88</accession>
<keyword evidence="3" id="KW-1185">Reference proteome</keyword>
<feature type="transmembrane region" description="Helical" evidence="1">
    <location>
        <begin position="395"/>
        <end position="415"/>
    </location>
</feature>
<organism evidence="2 3">
    <name type="scientific">Saprolegnia parasitica (strain CBS 223.65)</name>
    <dbReference type="NCBI Taxonomy" id="695850"/>
    <lineage>
        <taxon>Eukaryota</taxon>
        <taxon>Sar</taxon>
        <taxon>Stramenopiles</taxon>
        <taxon>Oomycota</taxon>
        <taxon>Saprolegniomycetes</taxon>
        <taxon>Saprolegniales</taxon>
        <taxon>Saprolegniaceae</taxon>
        <taxon>Saprolegnia</taxon>
    </lineage>
</organism>
<dbReference type="PANTHER" id="PTHR12372:SF6">
    <property type="entry name" value="PECANEX-LIKE PROTEIN 4"/>
    <property type="match status" value="1"/>
</dbReference>
<feature type="transmembrane region" description="Helical" evidence="1">
    <location>
        <begin position="299"/>
        <end position="326"/>
    </location>
</feature>
<reference evidence="2 3" key="1">
    <citation type="journal article" date="2013" name="PLoS Genet.">
        <title>Distinctive expansion of potential virulence genes in the genome of the oomycete fish pathogen Saprolegnia parasitica.</title>
        <authorList>
            <person name="Jiang R.H."/>
            <person name="de Bruijn I."/>
            <person name="Haas B.J."/>
            <person name="Belmonte R."/>
            <person name="Lobach L."/>
            <person name="Christie J."/>
            <person name="van den Ackerveken G."/>
            <person name="Bottin A."/>
            <person name="Bulone V."/>
            <person name="Diaz-Moreno S.M."/>
            <person name="Dumas B."/>
            <person name="Fan L."/>
            <person name="Gaulin E."/>
            <person name="Govers F."/>
            <person name="Grenville-Briggs L.J."/>
            <person name="Horner N.R."/>
            <person name="Levin J.Z."/>
            <person name="Mammella M."/>
            <person name="Meijer H.J."/>
            <person name="Morris P."/>
            <person name="Nusbaum C."/>
            <person name="Oome S."/>
            <person name="Phillips A.J."/>
            <person name="van Rooyen D."/>
            <person name="Rzeszutek E."/>
            <person name="Saraiva M."/>
            <person name="Secombes C.J."/>
            <person name="Seidl M.F."/>
            <person name="Snel B."/>
            <person name="Stassen J.H."/>
            <person name="Sykes S."/>
            <person name="Tripathy S."/>
            <person name="van den Berg H."/>
            <person name="Vega-Arreguin J.C."/>
            <person name="Wawra S."/>
            <person name="Young S.K."/>
            <person name="Zeng Q."/>
            <person name="Dieguez-Uribeondo J."/>
            <person name="Russ C."/>
            <person name="Tyler B.M."/>
            <person name="van West P."/>
        </authorList>
    </citation>
    <scope>NUCLEOTIDE SEQUENCE [LARGE SCALE GENOMIC DNA]</scope>
    <source>
        <strain evidence="2 3">CBS 223.65</strain>
    </source>
</reference>
<keyword evidence="1" id="KW-1133">Transmembrane helix</keyword>
<evidence type="ECO:0000313" key="2">
    <source>
        <dbReference type="EMBL" id="KDO18499.1"/>
    </source>
</evidence>
<keyword evidence="1" id="KW-0472">Membrane</keyword>
<dbReference type="KEGG" id="spar:SPRG_16175"/>
<feature type="transmembrane region" description="Helical" evidence="1">
    <location>
        <begin position="50"/>
        <end position="73"/>
    </location>
</feature>
<proteinExistence type="predicted"/>
<evidence type="ECO:0000256" key="1">
    <source>
        <dbReference type="SAM" id="Phobius"/>
    </source>
</evidence>
<evidence type="ECO:0000313" key="3">
    <source>
        <dbReference type="Proteomes" id="UP000030745"/>
    </source>
</evidence>
<dbReference type="RefSeq" id="XP_012210794.1">
    <property type="nucleotide sequence ID" value="XM_012355404.1"/>
</dbReference>
<dbReference type="GeneID" id="24137823"/>
<dbReference type="VEuPathDB" id="FungiDB:SPRG_16175"/>
<sequence>MLRALFSYGCPEDVAPFITDDKLDFVLSRWLQSWLGGVHIRRALGAHIKVNVLQVVVFLVPPALGAGLSVVALELHVKAVVFGFSVVALVVVLQSIVFLMRRNHQAPRRGTRKSIDDTDTHVNHKIFTSMLLDMLFPPKHLLDEAIGLSLTFCMAGLVMQLLSDRDLGAYASTYSNCDIVENVLGWTVYATAQYPMSARSPVDVNTWRVGAPSALDDVQRAVYVTGLAGLDWILKTAVPSALTARLAVRYCLYATPVLLNFGVLPPTTALFEYIVEQALGVGFGHAPCEDVYLLMMYAVAYAGATGLVAASASAPLAVSLGLASALGRCLASSRLRSWKEVLTREILLKTTSKVVPFSPEHERTMVSEADLKGSMADVPELWRHTLLHSDRMLSALRYALVIALSAGAGAGFASLSDSDRDQCGISLVRSNCLRCALLMRSM</sequence>
<dbReference type="AlphaFoldDB" id="A0A067BJ88"/>
<keyword evidence="1" id="KW-0812">Transmembrane</keyword>
<dbReference type="PANTHER" id="PTHR12372">
    <property type="entry name" value="PECANEX"/>
    <property type="match status" value="1"/>
</dbReference>
<gene>
    <name evidence="2" type="ORF">SPRG_16175</name>
</gene>
<dbReference type="Proteomes" id="UP000030745">
    <property type="component" value="Unassembled WGS sequence"/>
</dbReference>
<feature type="transmembrane region" description="Helical" evidence="1">
    <location>
        <begin position="79"/>
        <end position="99"/>
    </location>
</feature>
<dbReference type="EMBL" id="KK583427">
    <property type="protein sequence ID" value="KDO18499.1"/>
    <property type="molecule type" value="Genomic_DNA"/>
</dbReference>